<keyword evidence="1" id="KW-0489">Methyltransferase</keyword>
<evidence type="ECO:0000256" key="1">
    <source>
        <dbReference type="ARBA" id="ARBA00022603"/>
    </source>
</evidence>
<evidence type="ECO:0000313" key="4">
    <source>
        <dbReference type="EMBL" id="CAD8518626.1"/>
    </source>
</evidence>
<sequence length="338" mass="35316">MAMATSQCFRALVRHAIGASAAGRPVASRATRPVSSGGTLRYHDRGFHRINPQQPRHHPWCRGARLATSAAGYEERITSTDNATVKHFAKLVRNRGYREECGSIVVAGSGILSEVCGGGGEAGGGSARVLFLADDACVPAGVTASRIVRAPEHVIKKAAGLQSVDRVDAVAELSMPPVAGVAALEGAGRITRLLALDGIQDPGNLGTLVRTALALGWDAVALLPGTCDPYNDKALRAARGGVFRMPMARLTWEELEEVTRRDGLRRFCAEPTADATAADTAATGSKGLCLVLGSEGQGLSDVALRTCEPVAIPMPGEMESLNVAVAGGILLYLMRRGS</sequence>
<dbReference type="SUPFAM" id="SSF75217">
    <property type="entry name" value="alpha/beta knot"/>
    <property type="match status" value="1"/>
</dbReference>
<dbReference type="InterPro" id="IPR029026">
    <property type="entry name" value="tRNA_m1G_MTases_N"/>
</dbReference>
<dbReference type="GO" id="GO:0003723">
    <property type="term" value="F:RNA binding"/>
    <property type="evidence" value="ECO:0007669"/>
    <property type="project" value="InterPro"/>
</dbReference>
<dbReference type="PANTHER" id="PTHR43191:SF2">
    <property type="entry name" value="RRNA METHYLTRANSFERASE 3, MITOCHONDRIAL"/>
    <property type="match status" value="1"/>
</dbReference>
<evidence type="ECO:0000259" key="3">
    <source>
        <dbReference type="Pfam" id="PF00588"/>
    </source>
</evidence>
<dbReference type="CDD" id="cd18095">
    <property type="entry name" value="SpoU-like_rRNA-MTase"/>
    <property type="match status" value="1"/>
</dbReference>
<dbReference type="GO" id="GO:0008173">
    <property type="term" value="F:RNA methyltransferase activity"/>
    <property type="evidence" value="ECO:0007669"/>
    <property type="project" value="InterPro"/>
</dbReference>
<keyword evidence="2" id="KW-0808">Transferase</keyword>
<dbReference type="AlphaFoldDB" id="A0A7S0IDR2"/>
<dbReference type="Pfam" id="PF00588">
    <property type="entry name" value="SpoU_methylase"/>
    <property type="match status" value="1"/>
</dbReference>
<dbReference type="GO" id="GO:0032259">
    <property type="term" value="P:methylation"/>
    <property type="evidence" value="ECO:0007669"/>
    <property type="project" value="UniProtKB-KW"/>
</dbReference>
<organism evidence="4">
    <name type="scientific">Micromonas pusilla</name>
    <name type="common">Picoplanktonic green alga</name>
    <name type="synonym">Chromulina pusilla</name>
    <dbReference type="NCBI Taxonomy" id="38833"/>
    <lineage>
        <taxon>Eukaryota</taxon>
        <taxon>Viridiplantae</taxon>
        <taxon>Chlorophyta</taxon>
        <taxon>Mamiellophyceae</taxon>
        <taxon>Mamiellales</taxon>
        <taxon>Mamiellaceae</taxon>
        <taxon>Micromonas</taxon>
    </lineage>
</organism>
<dbReference type="InterPro" id="IPR029064">
    <property type="entry name" value="Ribosomal_eL30-like_sf"/>
</dbReference>
<protein>
    <recommendedName>
        <fullName evidence="3">tRNA/rRNA methyltransferase SpoU type domain-containing protein</fullName>
    </recommendedName>
</protein>
<gene>
    <name evidence="4" type="ORF">MCOM1403_LOCUS6052</name>
</gene>
<dbReference type="GO" id="GO:0006396">
    <property type="term" value="P:RNA processing"/>
    <property type="evidence" value="ECO:0007669"/>
    <property type="project" value="InterPro"/>
</dbReference>
<dbReference type="EMBL" id="HBEQ01007599">
    <property type="protein sequence ID" value="CAD8518626.1"/>
    <property type="molecule type" value="Transcribed_RNA"/>
</dbReference>
<dbReference type="InterPro" id="IPR051259">
    <property type="entry name" value="rRNA_Methyltransferase"/>
</dbReference>
<dbReference type="SUPFAM" id="SSF55315">
    <property type="entry name" value="L30e-like"/>
    <property type="match status" value="1"/>
</dbReference>
<proteinExistence type="predicted"/>
<evidence type="ECO:0000256" key="2">
    <source>
        <dbReference type="ARBA" id="ARBA00022679"/>
    </source>
</evidence>
<dbReference type="Gene3D" id="3.40.1280.10">
    <property type="match status" value="1"/>
</dbReference>
<dbReference type="PANTHER" id="PTHR43191">
    <property type="entry name" value="RRNA METHYLTRANSFERASE 3"/>
    <property type="match status" value="1"/>
</dbReference>
<dbReference type="InterPro" id="IPR001537">
    <property type="entry name" value="SpoU_MeTrfase"/>
</dbReference>
<name>A0A7S0IDR2_MICPS</name>
<feature type="domain" description="tRNA/rRNA methyltransferase SpoU type" evidence="3">
    <location>
        <begin position="193"/>
        <end position="332"/>
    </location>
</feature>
<dbReference type="InterPro" id="IPR029028">
    <property type="entry name" value="Alpha/beta_knot_MTases"/>
</dbReference>
<accession>A0A7S0IDR2</accession>
<reference evidence="4" key="1">
    <citation type="submission" date="2021-01" db="EMBL/GenBank/DDBJ databases">
        <authorList>
            <person name="Corre E."/>
            <person name="Pelletier E."/>
            <person name="Niang G."/>
            <person name="Scheremetjew M."/>
            <person name="Finn R."/>
            <person name="Kale V."/>
            <person name="Holt S."/>
            <person name="Cochrane G."/>
            <person name="Meng A."/>
            <person name="Brown T."/>
            <person name="Cohen L."/>
        </authorList>
    </citation>
    <scope>NUCLEOTIDE SEQUENCE</scope>
    <source>
        <strain evidence="4">CCMP1723</strain>
    </source>
</reference>